<sequence>MPPAGFEVSFLHHKPDN</sequence>
<evidence type="ECO:0000313" key="1">
    <source>
        <dbReference type="EMBL" id="JAD23828.1"/>
    </source>
</evidence>
<protein>
    <submittedName>
        <fullName evidence="1">Uncharacterized protein</fullName>
    </submittedName>
</protein>
<reference evidence="1" key="2">
    <citation type="journal article" date="2015" name="Data Brief">
        <title>Shoot transcriptome of the giant reed, Arundo donax.</title>
        <authorList>
            <person name="Barrero R.A."/>
            <person name="Guerrero F.D."/>
            <person name="Moolhuijzen P."/>
            <person name="Goolsby J.A."/>
            <person name="Tidwell J."/>
            <person name="Bellgard S.E."/>
            <person name="Bellgard M.I."/>
        </authorList>
    </citation>
    <scope>NUCLEOTIDE SEQUENCE</scope>
    <source>
        <tissue evidence="1">Shoot tissue taken approximately 20 cm above the soil surface</tissue>
    </source>
</reference>
<organism evidence="1">
    <name type="scientific">Arundo donax</name>
    <name type="common">Giant reed</name>
    <name type="synonym">Donax arundinaceus</name>
    <dbReference type="NCBI Taxonomy" id="35708"/>
    <lineage>
        <taxon>Eukaryota</taxon>
        <taxon>Viridiplantae</taxon>
        <taxon>Streptophyta</taxon>
        <taxon>Embryophyta</taxon>
        <taxon>Tracheophyta</taxon>
        <taxon>Spermatophyta</taxon>
        <taxon>Magnoliopsida</taxon>
        <taxon>Liliopsida</taxon>
        <taxon>Poales</taxon>
        <taxon>Poaceae</taxon>
        <taxon>PACMAD clade</taxon>
        <taxon>Arundinoideae</taxon>
        <taxon>Arundineae</taxon>
        <taxon>Arundo</taxon>
    </lineage>
</organism>
<dbReference type="AlphaFoldDB" id="A0A0A8YE00"/>
<dbReference type="EMBL" id="GBRH01274067">
    <property type="protein sequence ID" value="JAD23828.1"/>
    <property type="molecule type" value="Transcribed_RNA"/>
</dbReference>
<proteinExistence type="predicted"/>
<name>A0A0A8YE00_ARUDO</name>
<reference evidence="1" key="1">
    <citation type="submission" date="2014-09" db="EMBL/GenBank/DDBJ databases">
        <authorList>
            <person name="Magalhaes I.L.F."/>
            <person name="Oliveira U."/>
            <person name="Santos F.R."/>
            <person name="Vidigal T.H.D.A."/>
            <person name="Brescovit A.D."/>
            <person name="Santos A.J."/>
        </authorList>
    </citation>
    <scope>NUCLEOTIDE SEQUENCE</scope>
    <source>
        <tissue evidence="1">Shoot tissue taken approximately 20 cm above the soil surface</tissue>
    </source>
</reference>
<accession>A0A0A8YE00</accession>